<dbReference type="AlphaFoldDB" id="A0A226EUD4"/>
<gene>
    <name evidence="2" type="ORF">Fcan01_03159</name>
</gene>
<dbReference type="Proteomes" id="UP000198287">
    <property type="component" value="Unassembled WGS sequence"/>
</dbReference>
<evidence type="ECO:0000313" key="2">
    <source>
        <dbReference type="EMBL" id="OXA61223.1"/>
    </source>
</evidence>
<name>A0A226EUD4_FOLCA</name>
<feature type="chain" id="PRO_5012872549" description="Defensin" evidence="1">
    <location>
        <begin position="26"/>
        <end position="133"/>
    </location>
</feature>
<reference evidence="2 3" key="1">
    <citation type="submission" date="2015-12" db="EMBL/GenBank/DDBJ databases">
        <title>The genome of Folsomia candida.</title>
        <authorList>
            <person name="Faddeeva A."/>
            <person name="Derks M.F."/>
            <person name="Anvar Y."/>
            <person name="Smit S."/>
            <person name="Van Straalen N."/>
            <person name="Roelofs D."/>
        </authorList>
    </citation>
    <scope>NUCLEOTIDE SEQUENCE [LARGE SCALE GENOMIC DNA]</scope>
    <source>
        <strain evidence="2 3">VU population</strain>
        <tissue evidence="2">Whole body</tissue>
    </source>
</reference>
<dbReference type="EMBL" id="LNIX01000001">
    <property type="protein sequence ID" value="OXA61223.1"/>
    <property type="molecule type" value="Genomic_DNA"/>
</dbReference>
<proteinExistence type="predicted"/>
<evidence type="ECO:0000313" key="3">
    <source>
        <dbReference type="Proteomes" id="UP000198287"/>
    </source>
</evidence>
<evidence type="ECO:0000256" key="1">
    <source>
        <dbReference type="SAM" id="SignalP"/>
    </source>
</evidence>
<feature type="signal peptide" evidence="1">
    <location>
        <begin position="1"/>
        <end position="25"/>
    </location>
</feature>
<sequence>MKVCTLTAIALLSLILVSSVSTGSAMVADSKQLDRIDFHYSYQSPPVIVKTLEESTVGGATPLKNKVKGPADLGLYYINSAGRSCGGLSTAQCSHNCGAIGYPVYWCYPKVCYCHYGTTPVEVESNDIEPPTI</sequence>
<keyword evidence="1" id="KW-0732">Signal</keyword>
<organism evidence="2 3">
    <name type="scientific">Folsomia candida</name>
    <name type="common">Springtail</name>
    <dbReference type="NCBI Taxonomy" id="158441"/>
    <lineage>
        <taxon>Eukaryota</taxon>
        <taxon>Metazoa</taxon>
        <taxon>Ecdysozoa</taxon>
        <taxon>Arthropoda</taxon>
        <taxon>Hexapoda</taxon>
        <taxon>Collembola</taxon>
        <taxon>Entomobryomorpha</taxon>
        <taxon>Isotomoidea</taxon>
        <taxon>Isotomidae</taxon>
        <taxon>Proisotominae</taxon>
        <taxon>Folsomia</taxon>
    </lineage>
</organism>
<protein>
    <recommendedName>
        <fullName evidence="4">Defensin</fullName>
    </recommendedName>
</protein>
<accession>A0A226EUD4</accession>
<keyword evidence="3" id="KW-1185">Reference proteome</keyword>
<evidence type="ECO:0008006" key="4">
    <source>
        <dbReference type="Google" id="ProtNLM"/>
    </source>
</evidence>
<comment type="caution">
    <text evidence="2">The sequence shown here is derived from an EMBL/GenBank/DDBJ whole genome shotgun (WGS) entry which is preliminary data.</text>
</comment>